<keyword evidence="3 5" id="KW-0133">Cell shape</keyword>
<comment type="caution">
    <text evidence="9">The sequence shown here is derived from an EMBL/GenBank/DDBJ whole genome shotgun (WGS) entry which is preliminary data.</text>
</comment>
<feature type="domain" description="Rod shape-determining protein MreC beta-barrel core" evidence="8">
    <location>
        <begin position="122"/>
        <end position="267"/>
    </location>
</feature>
<dbReference type="Pfam" id="PF04085">
    <property type="entry name" value="MreC"/>
    <property type="match status" value="1"/>
</dbReference>
<keyword evidence="7" id="KW-0472">Membrane</keyword>
<evidence type="ECO:0000256" key="7">
    <source>
        <dbReference type="SAM" id="Phobius"/>
    </source>
</evidence>
<evidence type="ECO:0000256" key="1">
    <source>
        <dbReference type="ARBA" id="ARBA00009369"/>
    </source>
</evidence>
<sequence>MLRRRNIYKRFLILSFILGLTIVFISPELQKRPLRWVEVPIGGAVYYVQQGTHAVLEGISGVWYGYINLIHVQRENQQLREEIGRLRGENNLLEEEGALAERLQAILDYKQSAPFNLIVASVIGREPSHWYQTVIVNKGEAEGVKVDMGVITPEGVVGKVIKTGPRHAQVLLMTDRNSAVAAIVQRTRDEGIVQGIEEGAVRLKYLPHFSEVVVGDVLVTSGLEGSFAKGLKIGEIEKVEKREHELFLQVKVTPQINFSNLEEVLIITSTDERDG</sequence>
<protein>
    <recommendedName>
        <fullName evidence="2 5">Cell shape-determining protein MreC</fullName>
    </recommendedName>
    <alternativeName>
        <fullName evidence="4 5">Cell shape protein MreC</fullName>
    </alternativeName>
</protein>
<dbReference type="GO" id="GO:0008360">
    <property type="term" value="P:regulation of cell shape"/>
    <property type="evidence" value="ECO:0007669"/>
    <property type="project" value="UniProtKB-KW"/>
</dbReference>
<dbReference type="PANTHER" id="PTHR34138:SF1">
    <property type="entry name" value="CELL SHAPE-DETERMINING PROTEIN MREC"/>
    <property type="match status" value="1"/>
</dbReference>
<evidence type="ECO:0000256" key="6">
    <source>
        <dbReference type="SAM" id="Coils"/>
    </source>
</evidence>
<dbReference type="EMBL" id="VTOW01000001">
    <property type="protein sequence ID" value="NKE70442.1"/>
    <property type="molecule type" value="Genomic_DNA"/>
</dbReference>
<dbReference type="GO" id="GO:0005886">
    <property type="term" value="C:plasma membrane"/>
    <property type="evidence" value="ECO:0007669"/>
    <property type="project" value="TreeGrafter"/>
</dbReference>
<dbReference type="RefSeq" id="WP_168058688.1">
    <property type="nucleotide sequence ID" value="NZ_VTOW01000001.1"/>
</dbReference>
<accession>A0A7X6DNN2</accession>
<feature type="coiled-coil region" evidence="6">
    <location>
        <begin position="69"/>
        <end position="96"/>
    </location>
</feature>
<dbReference type="InterPro" id="IPR042177">
    <property type="entry name" value="Cell/Rod_1"/>
</dbReference>
<comment type="similarity">
    <text evidence="1 5">Belongs to the MreC family.</text>
</comment>
<keyword evidence="7" id="KW-1133">Transmembrane helix</keyword>
<dbReference type="Proteomes" id="UP000534783">
    <property type="component" value="Unassembled WGS sequence"/>
</dbReference>
<dbReference type="Gene3D" id="2.40.10.350">
    <property type="entry name" value="Rod shape-determining protein MreC, domain 2"/>
    <property type="match status" value="1"/>
</dbReference>
<dbReference type="InterPro" id="IPR055342">
    <property type="entry name" value="MreC_beta-barrel_core"/>
</dbReference>
<evidence type="ECO:0000256" key="3">
    <source>
        <dbReference type="ARBA" id="ARBA00022960"/>
    </source>
</evidence>
<evidence type="ECO:0000313" key="9">
    <source>
        <dbReference type="EMBL" id="NKE70442.1"/>
    </source>
</evidence>
<proteinExistence type="inferred from homology"/>
<dbReference type="AlphaFoldDB" id="A0A7X6DNN2"/>
<keyword evidence="7" id="KW-0812">Transmembrane</keyword>
<dbReference type="NCBIfam" id="TIGR00219">
    <property type="entry name" value="mreC"/>
    <property type="match status" value="1"/>
</dbReference>
<organism evidence="9 10">
    <name type="scientific">Candidatus Manganitrophus noduliformans</name>
    <dbReference type="NCBI Taxonomy" id="2606439"/>
    <lineage>
        <taxon>Bacteria</taxon>
        <taxon>Pseudomonadati</taxon>
        <taxon>Nitrospirota</taxon>
        <taxon>Nitrospiria</taxon>
        <taxon>Candidatus Troglogloeales</taxon>
        <taxon>Candidatus Manganitrophaceae</taxon>
        <taxon>Candidatus Manganitrophus</taxon>
    </lineage>
</organism>
<keyword evidence="6" id="KW-0175">Coiled coil</keyword>
<gene>
    <name evidence="9" type="primary">mreC</name>
    <name evidence="9" type="ORF">MNODULE_06780</name>
</gene>
<comment type="function">
    <text evidence="5">Involved in formation and maintenance of cell shape.</text>
</comment>
<evidence type="ECO:0000313" key="10">
    <source>
        <dbReference type="Proteomes" id="UP000534783"/>
    </source>
</evidence>
<evidence type="ECO:0000256" key="2">
    <source>
        <dbReference type="ARBA" id="ARBA00013855"/>
    </source>
</evidence>
<dbReference type="InterPro" id="IPR042175">
    <property type="entry name" value="Cell/Rod_MreC_2"/>
</dbReference>
<evidence type="ECO:0000259" key="8">
    <source>
        <dbReference type="Pfam" id="PF04085"/>
    </source>
</evidence>
<evidence type="ECO:0000256" key="5">
    <source>
        <dbReference type="PIRNR" id="PIRNR038471"/>
    </source>
</evidence>
<name>A0A7X6DNN2_9BACT</name>
<keyword evidence="10" id="KW-1185">Reference proteome</keyword>
<reference evidence="9 10" key="1">
    <citation type="journal article" date="2020" name="Nature">
        <title>Bacterial chemolithoautotrophy via manganese oxidation.</title>
        <authorList>
            <person name="Yu H."/>
            <person name="Leadbetter J.R."/>
        </authorList>
    </citation>
    <scope>NUCLEOTIDE SEQUENCE [LARGE SCALE GENOMIC DNA]</scope>
    <source>
        <strain evidence="9 10">Mn-1</strain>
    </source>
</reference>
<dbReference type="Gene3D" id="2.40.10.340">
    <property type="entry name" value="Rod shape-determining protein MreC, domain 1"/>
    <property type="match status" value="1"/>
</dbReference>
<dbReference type="PIRSF" id="PIRSF038471">
    <property type="entry name" value="MreC"/>
    <property type="match status" value="1"/>
</dbReference>
<feature type="transmembrane region" description="Helical" evidence="7">
    <location>
        <begin position="7"/>
        <end position="25"/>
    </location>
</feature>
<dbReference type="InterPro" id="IPR007221">
    <property type="entry name" value="MreC"/>
</dbReference>
<dbReference type="PANTHER" id="PTHR34138">
    <property type="entry name" value="CELL SHAPE-DETERMINING PROTEIN MREC"/>
    <property type="match status" value="1"/>
</dbReference>
<evidence type="ECO:0000256" key="4">
    <source>
        <dbReference type="ARBA" id="ARBA00032089"/>
    </source>
</evidence>